<protein>
    <submittedName>
        <fullName evidence="1">Uncharacterized protein</fullName>
    </submittedName>
</protein>
<dbReference type="RefSeq" id="WP_013054141.1">
    <property type="nucleotide sequence ID" value="NC_014014.1"/>
</dbReference>
<keyword evidence="2" id="KW-1185">Reference proteome</keyword>
<evidence type="ECO:0000313" key="2">
    <source>
        <dbReference type="Proteomes" id="UP000001845"/>
    </source>
</evidence>
<dbReference type="EMBL" id="CP001991">
    <property type="protein sequence ID" value="ADE19364.1"/>
    <property type="molecule type" value="Genomic_DNA"/>
</dbReference>
<accession>D5E5R4</accession>
<gene>
    <name evidence="1" type="ordered locus">MCRO_0482</name>
</gene>
<reference key="2">
    <citation type="submission" date="2010-03" db="EMBL/GenBank/DDBJ databases">
        <authorList>
            <person name="Ma Z."/>
            <person name="Wang X."/>
            <person name="Liu H."/>
        </authorList>
    </citation>
    <scope>NUCLEOTIDE SEQUENCE</scope>
    <source>
        <strain>MP145</strain>
    </source>
</reference>
<reference evidence="2" key="1">
    <citation type="submission" date="2010-03" db="EMBL/GenBank/DDBJ databases">
        <title>The complete genome of Mycoplasma crocodyli MP145.</title>
        <authorList>
            <person name="Glass J.I."/>
            <person name="Durkin A.S."/>
            <person name="Hostetler J."/>
            <person name="Jackson J."/>
            <person name="Johnson J."/>
            <person name="May M.A."/>
            <person name="Paralanov V."/>
            <person name="Radune D."/>
            <person name="Szczypinski B."/>
            <person name="Brown D.R."/>
        </authorList>
    </citation>
    <scope>NUCLEOTIDE SEQUENCE [LARGE SCALE GENOMIC DNA]</scope>
    <source>
        <strain evidence="2">ATCC 51981 / MP145</strain>
    </source>
</reference>
<sequence>MINNQNIVKNQEIDEKINFVFNFENNVLYKKLLQKNNLVKDDFLFINKYKKNHSDLASYLLINKKLNEDINQVLKWIDEKILKTKTFNTNVIESEINNRQVILMSNSQQMSLGDFITDDEWNGMIKSYNWRIRNNIYSFKAWRSIFKVAFDEAFLTSGQWLSDAMSGINTGNDFVDQSATIIAGVGEIIKAINNYGNNTVLKFVDGVINSLENIGSAFHKGKYDIDVIDNIVKKSYDNICNLDFGINIWTKFTIKWDVRKFRNYITELYLKATKLKMEYDNKNDWGTLPNICY</sequence>
<dbReference type="AlphaFoldDB" id="D5E5R4"/>
<proteinExistence type="predicted"/>
<dbReference type="Proteomes" id="UP000001845">
    <property type="component" value="Chromosome"/>
</dbReference>
<dbReference type="HOGENOM" id="CLU_949345_0_0_14"/>
<organism evidence="1 2">
    <name type="scientific">Mycoplasma crocodyli (strain ATCC 51981 / MP145)</name>
    <dbReference type="NCBI Taxonomy" id="512564"/>
    <lineage>
        <taxon>Bacteria</taxon>
        <taxon>Bacillati</taxon>
        <taxon>Mycoplasmatota</taxon>
        <taxon>Mollicutes</taxon>
        <taxon>Mycoplasmataceae</taxon>
        <taxon>Mycoplasma</taxon>
    </lineage>
</organism>
<dbReference type="STRING" id="512564.MCRO_0482"/>
<name>D5E5R4_MYCCM</name>
<evidence type="ECO:0000313" key="1">
    <source>
        <dbReference type="EMBL" id="ADE19364.1"/>
    </source>
</evidence>
<dbReference type="KEGG" id="mcd:MCRO_0482"/>
<reference evidence="1 2" key="3">
    <citation type="journal article" date="2011" name="J. Bacteriol.">
        <title>Genome sequences of Mycoplasma alligatoris A21JP2T and Mycoplasma crocodyli MP145T.</title>
        <authorList>
            <person name="Brown D.R."/>
            <person name="Farmerie W.G."/>
            <person name="May M."/>
            <person name="Benders G.A."/>
            <person name="Durkin A.S."/>
            <person name="Hlavinka K."/>
            <person name="Hostetler J."/>
            <person name="Jackson J."/>
            <person name="Johnson J."/>
            <person name="Miller R.H."/>
            <person name="Paralanov V."/>
            <person name="Radune D."/>
            <person name="Szczypinski B."/>
            <person name="Glass J.I."/>
        </authorList>
    </citation>
    <scope>NUCLEOTIDE SEQUENCE [LARGE SCALE GENOMIC DNA]</scope>
    <source>
        <strain evidence="2">ATCC 51981 / MP145</strain>
    </source>
</reference>